<gene>
    <name evidence="1" type="ORF">NUKP37_48510</name>
</gene>
<name>A0A9P3PBV4_KLEVA</name>
<protein>
    <recommendedName>
        <fullName evidence="3">Flagellar biosynthesis, cell-distal portion of basal-body rod</fullName>
    </recommendedName>
</protein>
<reference evidence="1" key="1">
    <citation type="journal article" date="2022" name="J. Appl. Microbiol.">
        <title>PCR-based ORF typing of Klebsiella pneumoniae for rapid identification of global clones and transmission events.</title>
        <authorList>
            <person name="Nonogaki R."/>
            <person name="Iijima A."/>
            <person name="Kawamura K."/>
            <person name="Kayama S."/>
            <person name="Sugai M."/>
            <person name="Yagi T."/>
            <person name="Arakawa Y."/>
            <person name="Doi Y."/>
            <person name="Suzuki M."/>
        </authorList>
    </citation>
    <scope>NUCLEOTIDE SEQUENCE</scope>
    <source>
        <strain evidence="1">NUKP-37</strain>
    </source>
</reference>
<dbReference type="Proteomes" id="UP001060507">
    <property type="component" value="Unassembled WGS sequence"/>
</dbReference>
<evidence type="ECO:0008006" key="3">
    <source>
        <dbReference type="Google" id="ProtNLM"/>
    </source>
</evidence>
<dbReference type="AlphaFoldDB" id="A0A9P3PBV4"/>
<sequence>MSAINEESQWGNEIPLIARTDKVAGGKTGLVNVQATILANRTQYLKGQLEAYNTLIKSGELPFTSLPDAQAAISAGKIPEGAIFSVRSEDARVWAEEFRNADGVAVSTGKKILDGQSFTVTIFPTDEDPDGTITGISATFTGQTFRVVFSGETDGREVLYRNDNGTAIPLSETVSKAAVDAVSESVANLLPLNNTSRFIEVGAAGSELARVTDEDIKLDKDNFILECIRDGMRMFFVPVWSEKITTDELEINGTTIDPAAIPPAIMAENLLGLARSSKFLDPDAFKPGGELASIKDEDIKLDKDKYILECIRDGKRVFFIPVEADELTTRSLTHEGASKLLDPAIFSKGGEMESWSGYDNITCDKEGNVLSYVKNGTHYILNHHSFSEINVDRLYVGGVDAAQLFGKSPTLKIPYTEEVEGKSQIFALDTVTGKQTQLTDGTANETLPDVGPDGLLTWYSDREDNVPGGRYFLDKSDIIRPLISRNILVGWGDSFMEQPVMMNKLHELTGLTTYNFGKSGLRSTAVAARQGGAPFYCMPDGGVIPASGSVNLLPNLPGPAASASNGAMTGIKCNLGGVDGTFNWSGTQAYFTRDVAGEAASVPALLPLFVYPYTTSSVVGSVAAGTRYDLHDEAILLLTCGRNNTTLWWEPINDLKSIVGYLKPRGIRFAYMPQFTQASEIRGTDGYQRIHRINQEARDLYPENYVQIDDVDLLQNFKNHYNPASAQDVADIENDTTPTSLRTDALHPSQVLKSDALYIGAEVNAEFNYLFFKSKGWVK</sequence>
<dbReference type="EMBL" id="BQTA01000023">
    <property type="protein sequence ID" value="GKK02917.1"/>
    <property type="molecule type" value="Genomic_DNA"/>
</dbReference>
<comment type="caution">
    <text evidence="1">The sequence shown here is derived from an EMBL/GenBank/DDBJ whole genome shotgun (WGS) entry which is preliminary data.</text>
</comment>
<dbReference type="RefSeq" id="WP_264969693.1">
    <property type="nucleotide sequence ID" value="NZ_BQTA01000023.1"/>
</dbReference>
<evidence type="ECO:0000313" key="1">
    <source>
        <dbReference type="EMBL" id="GKK02917.1"/>
    </source>
</evidence>
<organism evidence="1 2">
    <name type="scientific">Klebsiella variicola</name>
    <dbReference type="NCBI Taxonomy" id="244366"/>
    <lineage>
        <taxon>Bacteria</taxon>
        <taxon>Pseudomonadati</taxon>
        <taxon>Pseudomonadota</taxon>
        <taxon>Gammaproteobacteria</taxon>
        <taxon>Enterobacterales</taxon>
        <taxon>Enterobacteriaceae</taxon>
        <taxon>Klebsiella/Raoultella group</taxon>
        <taxon>Klebsiella</taxon>
        <taxon>Klebsiella pneumoniae complex</taxon>
    </lineage>
</organism>
<accession>A0A9P3PBV4</accession>
<proteinExistence type="predicted"/>
<evidence type="ECO:0000313" key="2">
    <source>
        <dbReference type="Proteomes" id="UP001060507"/>
    </source>
</evidence>